<dbReference type="SUPFAM" id="SSF51182">
    <property type="entry name" value="RmlC-like cupins"/>
    <property type="match status" value="1"/>
</dbReference>
<keyword evidence="2" id="KW-0758">Storage protein</keyword>
<evidence type="ECO:0000256" key="3">
    <source>
        <dbReference type="ARBA" id="ARBA00023129"/>
    </source>
</evidence>
<dbReference type="PRINTS" id="PR00439">
    <property type="entry name" value="11SGLOBULIN"/>
</dbReference>
<gene>
    <name evidence="7" type="ORF">SASPL_111177</name>
</gene>
<dbReference type="InterPro" id="IPR011051">
    <property type="entry name" value="RmlC_Cupin_sf"/>
</dbReference>
<keyword evidence="5" id="KW-0732">Signal</keyword>
<keyword evidence="8" id="KW-1185">Reference proteome</keyword>
<dbReference type="InterPro" id="IPR006044">
    <property type="entry name" value="11S_seedstore_pln"/>
</dbReference>
<evidence type="ECO:0000256" key="4">
    <source>
        <dbReference type="ARBA" id="ARBA00023157"/>
    </source>
</evidence>
<protein>
    <recommendedName>
        <fullName evidence="6">Cupin type-1 domain-containing protein</fullName>
    </recommendedName>
</protein>
<evidence type="ECO:0000259" key="6">
    <source>
        <dbReference type="SMART" id="SM00835"/>
    </source>
</evidence>
<dbReference type="PANTHER" id="PTHR31189:SF48">
    <property type="entry name" value="LEGUMIN B"/>
    <property type="match status" value="1"/>
</dbReference>
<evidence type="ECO:0000313" key="7">
    <source>
        <dbReference type="EMBL" id="KAG6426938.1"/>
    </source>
</evidence>
<evidence type="ECO:0000256" key="2">
    <source>
        <dbReference type="ARBA" id="ARBA00022761"/>
    </source>
</evidence>
<feature type="domain" description="Cupin type-1" evidence="6">
    <location>
        <begin position="288"/>
        <end position="437"/>
    </location>
</feature>
<dbReference type="CDD" id="cd02243">
    <property type="entry name" value="cupin_11S_legumin_C"/>
    <property type="match status" value="1"/>
</dbReference>
<dbReference type="AlphaFoldDB" id="A0A8X8Y6T9"/>
<dbReference type="Gene3D" id="2.60.120.10">
    <property type="entry name" value="Jelly Rolls"/>
    <property type="match status" value="2"/>
</dbReference>
<dbReference type="FunFam" id="2.60.120.10:FF:000073">
    <property type="entry name" value="Glycinin G1"/>
    <property type="match status" value="1"/>
</dbReference>
<accession>A0A8X8Y6T9</accession>
<dbReference type="Proteomes" id="UP000298416">
    <property type="component" value="Unassembled WGS sequence"/>
</dbReference>
<evidence type="ECO:0000313" key="8">
    <source>
        <dbReference type="Proteomes" id="UP000298416"/>
    </source>
</evidence>
<dbReference type="InterPro" id="IPR006045">
    <property type="entry name" value="Cupin_1"/>
</dbReference>
<dbReference type="GO" id="GO:0045735">
    <property type="term" value="F:nutrient reservoir activity"/>
    <property type="evidence" value="ECO:0007669"/>
    <property type="project" value="UniProtKB-KW"/>
</dbReference>
<proteinExistence type="inferred from homology"/>
<organism evidence="7">
    <name type="scientific">Salvia splendens</name>
    <name type="common">Scarlet sage</name>
    <dbReference type="NCBI Taxonomy" id="180675"/>
    <lineage>
        <taxon>Eukaryota</taxon>
        <taxon>Viridiplantae</taxon>
        <taxon>Streptophyta</taxon>
        <taxon>Embryophyta</taxon>
        <taxon>Tracheophyta</taxon>
        <taxon>Spermatophyta</taxon>
        <taxon>Magnoliopsida</taxon>
        <taxon>eudicotyledons</taxon>
        <taxon>Gunneridae</taxon>
        <taxon>Pentapetalae</taxon>
        <taxon>asterids</taxon>
        <taxon>lamiids</taxon>
        <taxon>Lamiales</taxon>
        <taxon>Lamiaceae</taxon>
        <taxon>Nepetoideae</taxon>
        <taxon>Mentheae</taxon>
        <taxon>Salviinae</taxon>
        <taxon>Salvia</taxon>
        <taxon>Salvia subgen. Calosphace</taxon>
        <taxon>core Calosphace</taxon>
    </lineage>
</organism>
<dbReference type="SMART" id="SM00835">
    <property type="entry name" value="Cupin_1"/>
    <property type="match status" value="2"/>
</dbReference>
<comment type="similarity">
    <text evidence="1">Belongs to the 11S seed storage protein (globulins) family.</text>
</comment>
<dbReference type="InterPro" id="IPR050253">
    <property type="entry name" value="Seed_Storage-Functional"/>
</dbReference>
<dbReference type="PANTHER" id="PTHR31189">
    <property type="entry name" value="OS03G0336100 PROTEIN-RELATED"/>
    <property type="match status" value="1"/>
</dbReference>
<feature type="signal peptide" evidence="5">
    <location>
        <begin position="1"/>
        <end position="20"/>
    </location>
</feature>
<reference evidence="7" key="2">
    <citation type="submission" date="2020-08" db="EMBL/GenBank/DDBJ databases">
        <title>Plant Genome Project.</title>
        <authorList>
            <person name="Zhang R.-G."/>
        </authorList>
    </citation>
    <scope>NUCLEOTIDE SEQUENCE</scope>
    <source>
        <strain evidence="7">Huo1</strain>
        <tissue evidence="7">Leaf</tissue>
    </source>
</reference>
<feature type="chain" id="PRO_5036472234" description="Cupin type-1 domain-containing protein" evidence="5">
    <location>
        <begin position="21"/>
        <end position="521"/>
    </location>
</feature>
<sequence>MATTFLSALSLALLLSSASASAYKGGSWQQGECDITRINAMEPSFRLQSEGGVSEFWDHNANDFQCAGVSLHRHTIRTRGLLLPVYHNAPMLVYVLQGSGIYGVAISGCPETFESPQQSPEQGMRSQKFGDRHQQIGFLKQGDVVAIRAGDAHWAYNNGDQDLVVVVLQDNSNNANQLDQNPRSFFLAGNPNWGQEQQKEQLRFHGERRHEQKQHEFGNVFKGMSVESLAEAFDVEVETARKLQSENDERGMIVIVAKGLQVIKPPLRERETESNGIDETICSTKNKVNVDSPSRAAIYNPQAGRFSTVNRFTLPLLQFIQLSFAKGSLHRNAIMAPHWLMNAHSILYITRGDKFIQVVNHKGQAVFEGQVREGQVLVVPQNFVVLKQAGEQGCEWVEFQTNANAMINTLSGRTSALRGLPVDVVANAYQISREEAETLKNSRRETLLFSSSRPSTSLKMMHAFCQHKRSSISVAMGRFMDAVVVEDEHPGKECIKEYYFIERLRTLGGTAKLAFDVIHYP</sequence>
<dbReference type="InterPro" id="IPR014710">
    <property type="entry name" value="RmlC-like_jellyroll"/>
</dbReference>
<comment type="caution">
    <text evidence="7">The sequence shown here is derived from an EMBL/GenBank/DDBJ whole genome shotgun (WGS) entry which is preliminary data.</text>
</comment>
<keyword evidence="3" id="KW-0708">Seed storage protein</keyword>
<dbReference type="Pfam" id="PF00190">
    <property type="entry name" value="Cupin_1"/>
    <property type="match status" value="2"/>
</dbReference>
<evidence type="ECO:0000256" key="5">
    <source>
        <dbReference type="SAM" id="SignalP"/>
    </source>
</evidence>
<feature type="domain" description="Cupin type-1" evidence="6">
    <location>
        <begin position="36"/>
        <end position="241"/>
    </location>
</feature>
<reference evidence="7" key="1">
    <citation type="submission" date="2018-01" db="EMBL/GenBank/DDBJ databases">
        <authorList>
            <person name="Mao J.F."/>
        </authorList>
    </citation>
    <scope>NUCLEOTIDE SEQUENCE</scope>
    <source>
        <strain evidence="7">Huo1</strain>
        <tissue evidence="7">Leaf</tissue>
    </source>
</reference>
<dbReference type="EMBL" id="PNBA02000004">
    <property type="protein sequence ID" value="KAG6426938.1"/>
    <property type="molecule type" value="Genomic_DNA"/>
</dbReference>
<dbReference type="CDD" id="cd02242">
    <property type="entry name" value="cupin_11S_legumin_N"/>
    <property type="match status" value="1"/>
</dbReference>
<keyword evidence="4" id="KW-1015">Disulfide bond</keyword>
<evidence type="ECO:0000256" key="1">
    <source>
        <dbReference type="ARBA" id="ARBA00007178"/>
    </source>
</evidence>
<name>A0A8X8Y6T9_SALSN</name>